<sequence length="192" mass="20849">MENNGEVGDSESKIKISDDSLSKIQIGVSETRFSDSEIDDLRRSIKGVNVFIAEEDSANHSASLNVFNAEEDSASHNGEVGDSESKIQISKIQIGGNSDSEIDDLRRSIKGLNVFNVEEDSASHSSADNILFKNYEEVSVHRNMLQGLVLISVGESGEVGTEFETAVTVGRVVVSGGVEGRVRRKEKENKKC</sequence>
<reference evidence="1 2" key="2">
    <citation type="journal article" date="2017" name="Front. Plant Sci.">
        <title>Gene Classification and Mining of Molecular Markers Useful in Red Clover (Trifolium pratense) Breeding.</title>
        <authorList>
            <person name="Istvanek J."/>
            <person name="Dluhosova J."/>
            <person name="Dluhos P."/>
            <person name="Patkova L."/>
            <person name="Nedelnik J."/>
            <person name="Repkova J."/>
        </authorList>
    </citation>
    <scope>NUCLEOTIDE SEQUENCE [LARGE SCALE GENOMIC DNA]</scope>
    <source>
        <strain evidence="2">cv. Tatra</strain>
        <tissue evidence="1">Young leaves</tissue>
    </source>
</reference>
<comment type="caution">
    <text evidence="1">The sequence shown here is derived from an EMBL/GenBank/DDBJ whole genome shotgun (WGS) entry which is preliminary data.</text>
</comment>
<protein>
    <submittedName>
        <fullName evidence="1">Uncharacterized protein</fullName>
    </submittedName>
</protein>
<accession>A0A2K3P8A7</accession>
<dbReference type="AlphaFoldDB" id="A0A2K3P8A7"/>
<dbReference type="EMBL" id="ASHM01004586">
    <property type="protein sequence ID" value="PNY11508.1"/>
    <property type="molecule type" value="Genomic_DNA"/>
</dbReference>
<evidence type="ECO:0000313" key="2">
    <source>
        <dbReference type="Proteomes" id="UP000236291"/>
    </source>
</evidence>
<name>A0A2K3P8A7_TRIPR</name>
<dbReference type="Proteomes" id="UP000236291">
    <property type="component" value="Unassembled WGS sequence"/>
</dbReference>
<dbReference type="ExpressionAtlas" id="A0A2K3P8A7">
    <property type="expression patterns" value="baseline"/>
</dbReference>
<reference evidence="1 2" key="1">
    <citation type="journal article" date="2014" name="Am. J. Bot.">
        <title>Genome assembly and annotation for red clover (Trifolium pratense; Fabaceae).</title>
        <authorList>
            <person name="Istvanek J."/>
            <person name="Jaros M."/>
            <person name="Krenek A."/>
            <person name="Repkova J."/>
        </authorList>
    </citation>
    <scope>NUCLEOTIDE SEQUENCE [LARGE SCALE GENOMIC DNA]</scope>
    <source>
        <strain evidence="2">cv. Tatra</strain>
        <tissue evidence="1">Young leaves</tissue>
    </source>
</reference>
<organism evidence="1 2">
    <name type="scientific">Trifolium pratense</name>
    <name type="common">Red clover</name>
    <dbReference type="NCBI Taxonomy" id="57577"/>
    <lineage>
        <taxon>Eukaryota</taxon>
        <taxon>Viridiplantae</taxon>
        <taxon>Streptophyta</taxon>
        <taxon>Embryophyta</taxon>
        <taxon>Tracheophyta</taxon>
        <taxon>Spermatophyta</taxon>
        <taxon>Magnoliopsida</taxon>
        <taxon>eudicotyledons</taxon>
        <taxon>Gunneridae</taxon>
        <taxon>Pentapetalae</taxon>
        <taxon>rosids</taxon>
        <taxon>fabids</taxon>
        <taxon>Fabales</taxon>
        <taxon>Fabaceae</taxon>
        <taxon>Papilionoideae</taxon>
        <taxon>50 kb inversion clade</taxon>
        <taxon>NPAAA clade</taxon>
        <taxon>Hologalegina</taxon>
        <taxon>IRL clade</taxon>
        <taxon>Trifolieae</taxon>
        <taxon>Trifolium</taxon>
    </lineage>
</organism>
<gene>
    <name evidence="1" type="ORF">L195_g008116</name>
</gene>
<proteinExistence type="predicted"/>
<evidence type="ECO:0000313" key="1">
    <source>
        <dbReference type="EMBL" id="PNY11508.1"/>
    </source>
</evidence>